<feature type="compositionally biased region" description="Basic and acidic residues" evidence="1">
    <location>
        <begin position="21"/>
        <end position="35"/>
    </location>
</feature>
<keyword evidence="3" id="KW-1185">Reference proteome</keyword>
<evidence type="ECO:0000313" key="3">
    <source>
        <dbReference type="Proteomes" id="UP001152604"/>
    </source>
</evidence>
<evidence type="ECO:0008006" key="4">
    <source>
        <dbReference type="Google" id="ProtNLM"/>
    </source>
</evidence>
<dbReference type="Proteomes" id="UP001152604">
    <property type="component" value="Unassembled WGS sequence"/>
</dbReference>
<dbReference type="EMBL" id="CAKXZS010000014">
    <property type="protein sequence ID" value="CAH2399445.1"/>
    <property type="molecule type" value="Genomic_DNA"/>
</dbReference>
<proteinExistence type="predicted"/>
<evidence type="ECO:0000256" key="1">
    <source>
        <dbReference type="SAM" id="MobiDB-lite"/>
    </source>
</evidence>
<comment type="caution">
    <text evidence="2">The sequence shown here is derived from an EMBL/GenBank/DDBJ whole genome shotgun (WGS) entry which is preliminary data.</text>
</comment>
<feature type="region of interest" description="Disordered" evidence="1">
    <location>
        <begin position="1"/>
        <end position="61"/>
    </location>
</feature>
<feature type="region of interest" description="Disordered" evidence="1">
    <location>
        <begin position="125"/>
        <end position="144"/>
    </location>
</feature>
<name>A0ABN8JP64_9HYPH</name>
<reference evidence="2" key="1">
    <citation type="submission" date="2022-03" db="EMBL/GenBank/DDBJ databases">
        <authorList>
            <person name="Brunel B."/>
        </authorList>
    </citation>
    <scope>NUCLEOTIDE SEQUENCE</scope>
    <source>
        <strain evidence="2">STM4922sample</strain>
    </source>
</reference>
<evidence type="ECO:0000313" key="2">
    <source>
        <dbReference type="EMBL" id="CAH2399445.1"/>
    </source>
</evidence>
<accession>A0ABN8JP64</accession>
<organism evidence="2 3">
    <name type="scientific">Mesorhizobium ventifaucium</name>
    <dbReference type="NCBI Taxonomy" id="666020"/>
    <lineage>
        <taxon>Bacteria</taxon>
        <taxon>Pseudomonadati</taxon>
        <taxon>Pseudomonadota</taxon>
        <taxon>Alphaproteobacteria</taxon>
        <taxon>Hyphomicrobiales</taxon>
        <taxon>Phyllobacteriaceae</taxon>
        <taxon>Mesorhizobium</taxon>
    </lineage>
</organism>
<protein>
    <recommendedName>
        <fullName evidence="4">Integrase catalytic domain-containing protein</fullName>
    </recommendedName>
</protein>
<gene>
    <name evidence="2" type="ORF">MES4922_210267</name>
</gene>
<sequence length="144" mass="15679">MLPLAKAPEADRTAQGQAFEAFRRSYNEERPHEALAMDTPAQHYRPSPRAMPATPPEPDYPAEAAVRSVRHNGEIRWNGGFVYVSKALAGEAVAAIETEDGQWALSFHAHPLGILDTRRMKLVRRSAAPTKPHGAAADTTGGKL</sequence>